<accession>A0ABN8APU4</accession>
<proteinExistence type="predicted"/>
<sequence>MISCTVLGIGVVHRLHAEPSGRETEPALPGAAAAPGGRPAAVPAMQLQGTVVLRLHGPLVGGASPRSPQRVAGWPRHLPRVPRHILFAGRECGPPRPRLSLTRPRAPLSSHGTPSEWLAGRATFCLLDVCGSPRLRLSLTRPRAPLSSHGAPNEWLAGRATCPVCRATFGLLDVSVARPAPVSH</sequence>
<dbReference type="EMBL" id="OU963894">
    <property type="protein sequence ID" value="CAH0397401.1"/>
    <property type="molecule type" value="Genomic_DNA"/>
</dbReference>
<name>A0ABN8APU4_CHISP</name>
<reference evidence="2" key="1">
    <citation type="submission" date="2021-12" db="EMBL/GenBank/DDBJ databases">
        <authorList>
            <person name="King R."/>
        </authorList>
    </citation>
    <scope>NUCLEOTIDE SEQUENCE</scope>
</reference>
<evidence type="ECO:0000313" key="3">
    <source>
        <dbReference type="Proteomes" id="UP001153292"/>
    </source>
</evidence>
<evidence type="ECO:0008006" key="4">
    <source>
        <dbReference type="Google" id="ProtNLM"/>
    </source>
</evidence>
<feature type="compositionally biased region" description="Low complexity" evidence="1">
    <location>
        <begin position="26"/>
        <end position="38"/>
    </location>
</feature>
<gene>
    <name evidence="2" type="ORF">CHILSU_LOCUS470</name>
</gene>
<keyword evidence="3" id="KW-1185">Reference proteome</keyword>
<evidence type="ECO:0000313" key="2">
    <source>
        <dbReference type="EMBL" id="CAH0397401.1"/>
    </source>
</evidence>
<evidence type="ECO:0000256" key="1">
    <source>
        <dbReference type="SAM" id="MobiDB-lite"/>
    </source>
</evidence>
<feature type="region of interest" description="Disordered" evidence="1">
    <location>
        <begin position="18"/>
        <end position="38"/>
    </location>
</feature>
<protein>
    <recommendedName>
        <fullName evidence="4">RING-type domain-containing protein</fullName>
    </recommendedName>
</protein>
<organism evidence="2 3">
    <name type="scientific">Chilo suppressalis</name>
    <name type="common">Asiatic rice borer moth</name>
    <dbReference type="NCBI Taxonomy" id="168631"/>
    <lineage>
        <taxon>Eukaryota</taxon>
        <taxon>Metazoa</taxon>
        <taxon>Ecdysozoa</taxon>
        <taxon>Arthropoda</taxon>
        <taxon>Hexapoda</taxon>
        <taxon>Insecta</taxon>
        <taxon>Pterygota</taxon>
        <taxon>Neoptera</taxon>
        <taxon>Endopterygota</taxon>
        <taxon>Lepidoptera</taxon>
        <taxon>Glossata</taxon>
        <taxon>Ditrysia</taxon>
        <taxon>Pyraloidea</taxon>
        <taxon>Crambidae</taxon>
        <taxon>Crambinae</taxon>
        <taxon>Chilo</taxon>
    </lineage>
</organism>
<dbReference type="Proteomes" id="UP001153292">
    <property type="component" value="Chromosome 1"/>
</dbReference>